<keyword evidence="6" id="KW-0648">Protein biosynthesis</keyword>
<evidence type="ECO:0000256" key="3">
    <source>
        <dbReference type="ARBA" id="ARBA00022490"/>
    </source>
</evidence>
<dbReference type="PRINTS" id="PR00315">
    <property type="entry name" value="ELONGATNFCT"/>
</dbReference>
<dbReference type="GO" id="GO:0005737">
    <property type="term" value="C:cytoplasm"/>
    <property type="evidence" value="ECO:0007669"/>
    <property type="project" value="UniProtKB-SubCell"/>
</dbReference>
<dbReference type="InterPro" id="IPR027417">
    <property type="entry name" value="P-loop_NTPase"/>
</dbReference>
<evidence type="ECO:0000313" key="11">
    <source>
        <dbReference type="EMBL" id="CAG9332205.1"/>
    </source>
</evidence>
<dbReference type="Gene3D" id="3.40.50.300">
    <property type="entry name" value="P-loop containing nucleotide triphosphate hydrolases"/>
    <property type="match status" value="1"/>
</dbReference>
<dbReference type="InterPro" id="IPR050100">
    <property type="entry name" value="TRAFAC_GTPase_members"/>
</dbReference>
<evidence type="ECO:0000256" key="7">
    <source>
        <dbReference type="ARBA" id="ARBA00023134"/>
    </source>
</evidence>
<feature type="domain" description="Tr-type G" evidence="10">
    <location>
        <begin position="192"/>
        <end position="421"/>
    </location>
</feature>
<keyword evidence="7" id="KW-0342">GTP-binding</keyword>
<dbReference type="CDD" id="cd01883">
    <property type="entry name" value="EF1_alpha"/>
    <property type="match status" value="1"/>
</dbReference>
<dbReference type="PANTHER" id="PTHR23115">
    <property type="entry name" value="TRANSLATION FACTOR"/>
    <property type="match status" value="1"/>
</dbReference>
<dbReference type="AlphaFoldDB" id="A0AAU9K2H3"/>
<dbReference type="SUPFAM" id="SSF52540">
    <property type="entry name" value="P-loop containing nucleoside triphosphate hydrolases"/>
    <property type="match status" value="1"/>
</dbReference>
<dbReference type="Proteomes" id="UP001162131">
    <property type="component" value="Unassembled WGS sequence"/>
</dbReference>
<evidence type="ECO:0000256" key="8">
    <source>
        <dbReference type="ARBA" id="ARBA00049117"/>
    </source>
</evidence>
<proteinExistence type="inferred from homology"/>
<comment type="subcellular location">
    <subcellularLocation>
        <location evidence="1">Cytoplasm</location>
    </subcellularLocation>
</comment>
<protein>
    <recommendedName>
        <fullName evidence="10">Tr-type G domain-containing protein</fullName>
    </recommendedName>
</protein>
<evidence type="ECO:0000256" key="1">
    <source>
        <dbReference type="ARBA" id="ARBA00004496"/>
    </source>
</evidence>
<reference evidence="11" key="1">
    <citation type="submission" date="2021-09" db="EMBL/GenBank/DDBJ databases">
        <authorList>
            <consortium name="AG Swart"/>
            <person name="Singh M."/>
            <person name="Singh A."/>
            <person name="Seah K."/>
            <person name="Emmerich C."/>
        </authorList>
    </citation>
    <scope>NUCLEOTIDE SEQUENCE</scope>
    <source>
        <strain evidence="11">ATCC30299</strain>
    </source>
</reference>
<dbReference type="Gene3D" id="2.40.30.10">
    <property type="entry name" value="Translation factors"/>
    <property type="match status" value="2"/>
</dbReference>
<keyword evidence="4" id="KW-0547">Nucleotide-binding</keyword>
<dbReference type="PROSITE" id="PS51722">
    <property type="entry name" value="G_TR_2"/>
    <property type="match status" value="1"/>
</dbReference>
<comment type="caution">
    <text evidence="11">The sequence shown here is derived from an EMBL/GenBank/DDBJ whole genome shotgun (WGS) entry which is preliminary data.</text>
</comment>
<dbReference type="InterPro" id="IPR000795">
    <property type="entry name" value="T_Tr_GTP-bd_dom"/>
</dbReference>
<dbReference type="SUPFAM" id="SSF50447">
    <property type="entry name" value="Translation proteins"/>
    <property type="match status" value="1"/>
</dbReference>
<evidence type="ECO:0000256" key="4">
    <source>
        <dbReference type="ARBA" id="ARBA00022741"/>
    </source>
</evidence>
<dbReference type="InterPro" id="IPR031157">
    <property type="entry name" value="G_TR_CS"/>
</dbReference>
<organism evidence="11 12">
    <name type="scientific">Blepharisma stoltei</name>
    <dbReference type="NCBI Taxonomy" id="1481888"/>
    <lineage>
        <taxon>Eukaryota</taxon>
        <taxon>Sar</taxon>
        <taxon>Alveolata</taxon>
        <taxon>Ciliophora</taxon>
        <taxon>Postciliodesmatophora</taxon>
        <taxon>Heterotrichea</taxon>
        <taxon>Heterotrichida</taxon>
        <taxon>Blepharismidae</taxon>
        <taxon>Blepharisma</taxon>
    </lineage>
</organism>
<evidence type="ECO:0000256" key="6">
    <source>
        <dbReference type="ARBA" id="ARBA00022917"/>
    </source>
</evidence>
<evidence type="ECO:0000259" key="10">
    <source>
        <dbReference type="PROSITE" id="PS51722"/>
    </source>
</evidence>
<keyword evidence="5" id="KW-0378">Hydrolase</keyword>
<dbReference type="InterPro" id="IPR054696">
    <property type="entry name" value="GTP-eEF1A_C"/>
</dbReference>
<name>A0AAU9K2H3_9CILI</name>
<evidence type="ECO:0000313" key="12">
    <source>
        <dbReference type="Proteomes" id="UP001162131"/>
    </source>
</evidence>
<dbReference type="GO" id="GO:0006412">
    <property type="term" value="P:translation"/>
    <property type="evidence" value="ECO:0007669"/>
    <property type="project" value="UniProtKB-KW"/>
</dbReference>
<dbReference type="Pfam" id="PF00009">
    <property type="entry name" value="GTP_EFTU"/>
    <property type="match status" value="1"/>
</dbReference>
<comment type="similarity">
    <text evidence="2">Belongs to the TRAFAC class translation factor GTPase superfamily. Classic translation factor GTPase family. EF-Tu/EF-1A subfamily.</text>
</comment>
<comment type="catalytic activity">
    <reaction evidence="8">
        <text>GTP + H2O = GDP + phosphate + H(+)</text>
        <dbReference type="Rhea" id="RHEA:19669"/>
        <dbReference type="ChEBI" id="CHEBI:15377"/>
        <dbReference type="ChEBI" id="CHEBI:15378"/>
        <dbReference type="ChEBI" id="CHEBI:37565"/>
        <dbReference type="ChEBI" id="CHEBI:43474"/>
        <dbReference type="ChEBI" id="CHEBI:58189"/>
    </reaction>
    <physiologicalReaction direction="left-to-right" evidence="8">
        <dbReference type="Rhea" id="RHEA:19670"/>
    </physiologicalReaction>
</comment>
<dbReference type="Pfam" id="PF22594">
    <property type="entry name" value="GTP-eEF1A_C"/>
    <property type="match status" value="1"/>
</dbReference>
<dbReference type="GO" id="GO:0005525">
    <property type="term" value="F:GTP binding"/>
    <property type="evidence" value="ECO:0007669"/>
    <property type="project" value="UniProtKB-KW"/>
</dbReference>
<keyword evidence="3" id="KW-0963">Cytoplasm</keyword>
<dbReference type="InterPro" id="IPR009001">
    <property type="entry name" value="Transl_elong_EF1A/Init_IF2_C"/>
</dbReference>
<dbReference type="PROSITE" id="PS00301">
    <property type="entry name" value="G_TR_1"/>
    <property type="match status" value="1"/>
</dbReference>
<dbReference type="FunFam" id="3.40.50.300:FF:000204">
    <property type="entry name" value="Translation elongation factor Tu"/>
    <property type="match status" value="1"/>
</dbReference>
<dbReference type="InterPro" id="IPR009000">
    <property type="entry name" value="Transl_B-barrel_sf"/>
</dbReference>
<evidence type="ECO:0000256" key="5">
    <source>
        <dbReference type="ARBA" id="ARBA00022801"/>
    </source>
</evidence>
<accession>A0AAU9K2H3</accession>
<gene>
    <name evidence="11" type="ORF">BSTOLATCC_MIC55657</name>
</gene>
<dbReference type="EMBL" id="CAJZBQ010000054">
    <property type="protein sequence ID" value="CAG9332205.1"/>
    <property type="molecule type" value="Genomic_DNA"/>
</dbReference>
<dbReference type="GO" id="GO:0003924">
    <property type="term" value="F:GTPase activity"/>
    <property type="evidence" value="ECO:0007669"/>
    <property type="project" value="InterPro"/>
</dbReference>
<sequence length="632" mass="71087">MSNPEEQAPPQQSGLNANAASFEFNFNASEFVPSFGTTPPEIPAQTYQSNYYQYNQEFAQYNYAYGGYPQQYPYGMQQGFYFQENQQPEEPEEPEEKTISFSDFEKNQSSKPKSGTGPKLGFKSINVGEEVRQASEQQEEAPKEEMKVAPKARKPVIKSITEKPIDKAALVSKLRESAANEELPLIEPDKTKEPVNIVFIGHVDAGKSTICGGILLHSGKIDQRIIETYEQEAKKLGRDSWWLAYVMDQNEEERERGKTVEVGKAYFETPSKRFSILDAPGHKAYVPNMIGGASQADYAALVISARISEFETGFDRGGQTREHAMLTKSLGVNTLVVIVNKMDDPSVNWSQDRFEQIKREMSPFLAEKCKYDLSQVHWIPIAGISGINLIEKVSPEVAPWYNGPTLFEILDNLPLPVRSNEAPLRIPILDRSKDQGIMIYGKVESGQVVKGLRVIIMPIRIKGEIVEIVGPEESRLMYANAGENVRIKLKVPEEVEIQRGFTICDVHDVCHATQEFSADVQLLDLLEEKQVMSAGYQCVMHAHTAVEECEIMEITAVIDVQRKKKTKASFGRSNQRVLLRVKTEEEICVEPFSKMNQLGRFTLRDEGKTIGLGKITEIVEEVEAQEEEPANK</sequence>
<dbReference type="SUPFAM" id="SSF50465">
    <property type="entry name" value="EF-Tu/eEF-1alpha/eIF2-gamma C-terminal domain"/>
    <property type="match status" value="1"/>
</dbReference>
<evidence type="ECO:0000256" key="2">
    <source>
        <dbReference type="ARBA" id="ARBA00007249"/>
    </source>
</evidence>
<evidence type="ECO:0000256" key="9">
    <source>
        <dbReference type="SAM" id="MobiDB-lite"/>
    </source>
</evidence>
<dbReference type="CDD" id="cd03704">
    <property type="entry name" value="eRF3_C_III"/>
    <property type="match status" value="1"/>
</dbReference>
<keyword evidence="12" id="KW-1185">Reference proteome</keyword>
<feature type="region of interest" description="Disordered" evidence="9">
    <location>
        <begin position="85"/>
        <end position="122"/>
    </location>
</feature>